<keyword evidence="2" id="KW-0489">Methyltransferase</keyword>
<evidence type="ECO:0000259" key="1">
    <source>
        <dbReference type="Pfam" id="PF08241"/>
    </source>
</evidence>
<organism evidence="2 3">
    <name type="scientific">Fulvimarina endophytica</name>
    <dbReference type="NCBI Taxonomy" id="2293836"/>
    <lineage>
        <taxon>Bacteria</taxon>
        <taxon>Pseudomonadati</taxon>
        <taxon>Pseudomonadota</taxon>
        <taxon>Alphaproteobacteria</taxon>
        <taxon>Hyphomicrobiales</taxon>
        <taxon>Aurantimonadaceae</taxon>
        <taxon>Fulvimarina</taxon>
    </lineage>
</organism>
<dbReference type="Proteomes" id="UP000264310">
    <property type="component" value="Unassembled WGS sequence"/>
</dbReference>
<dbReference type="AlphaFoldDB" id="A0A371WYV7"/>
<dbReference type="CDD" id="cd02440">
    <property type="entry name" value="AdoMet_MTases"/>
    <property type="match status" value="1"/>
</dbReference>
<accession>A0A371WYV7</accession>
<dbReference type="Pfam" id="PF08241">
    <property type="entry name" value="Methyltransf_11"/>
    <property type="match status" value="1"/>
</dbReference>
<dbReference type="GO" id="GO:0032259">
    <property type="term" value="P:methylation"/>
    <property type="evidence" value="ECO:0007669"/>
    <property type="project" value="UniProtKB-KW"/>
</dbReference>
<name>A0A371WYV7_9HYPH</name>
<evidence type="ECO:0000313" key="2">
    <source>
        <dbReference type="EMBL" id="RFC62171.1"/>
    </source>
</evidence>
<dbReference type="Gene3D" id="3.40.50.150">
    <property type="entry name" value="Vaccinia Virus protein VP39"/>
    <property type="match status" value="1"/>
</dbReference>
<sequence length="213" mass="22788">MRKRSSMSLEEHRLPRVLNVGSGPPGADDRFTAQFVSGGGWQVVRADVDPNVAPDVVASATDLSALQSDSFDAAWCSHILEHLFAHETETAARELFRVLKRGGTLFAFVPDVEAAARAVASGGLTEPVYISPAGPITPHDILYGHGAAIAAGRTAMAHRSGFTPNRLGEALHRAGFDPVVVQRTTEFEIQAKATKPLGDWSPELGTYRDSPFA</sequence>
<reference evidence="2 3" key="1">
    <citation type="submission" date="2018-08" db="EMBL/GenBank/DDBJ databases">
        <title>Fulvimarina sp. 85, whole genome shotgun sequence.</title>
        <authorList>
            <person name="Tuo L."/>
        </authorList>
    </citation>
    <scope>NUCLEOTIDE SEQUENCE [LARGE SCALE GENOMIC DNA]</scope>
    <source>
        <strain evidence="2 3">85</strain>
    </source>
</reference>
<feature type="domain" description="Methyltransferase type 11" evidence="1">
    <location>
        <begin position="39"/>
        <end position="106"/>
    </location>
</feature>
<dbReference type="InterPro" id="IPR013216">
    <property type="entry name" value="Methyltransf_11"/>
</dbReference>
<dbReference type="InterPro" id="IPR029063">
    <property type="entry name" value="SAM-dependent_MTases_sf"/>
</dbReference>
<dbReference type="EMBL" id="QURL01000008">
    <property type="protein sequence ID" value="RFC62171.1"/>
    <property type="molecule type" value="Genomic_DNA"/>
</dbReference>
<protein>
    <submittedName>
        <fullName evidence="2">Methyltransferase domain-containing protein</fullName>
    </submittedName>
</protein>
<comment type="caution">
    <text evidence="2">The sequence shown here is derived from an EMBL/GenBank/DDBJ whole genome shotgun (WGS) entry which is preliminary data.</text>
</comment>
<dbReference type="SUPFAM" id="SSF53335">
    <property type="entry name" value="S-adenosyl-L-methionine-dependent methyltransferases"/>
    <property type="match status" value="1"/>
</dbReference>
<gene>
    <name evidence="2" type="ORF">DYI37_16795</name>
</gene>
<dbReference type="GO" id="GO:0008757">
    <property type="term" value="F:S-adenosylmethionine-dependent methyltransferase activity"/>
    <property type="evidence" value="ECO:0007669"/>
    <property type="project" value="InterPro"/>
</dbReference>
<evidence type="ECO:0000313" key="3">
    <source>
        <dbReference type="Proteomes" id="UP000264310"/>
    </source>
</evidence>
<keyword evidence="2" id="KW-0808">Transferase</keyword>
<keyword evidence="3" id="KW-1185">Reference proteome</keyword>
<proteinExistence type="predicted"/>